<keyword evidence="2" id="KW-1185">Reference proteome</keyword>
<feature type="region of interest" description="Disordered" evidence="1">
    <location>
        <begin position="102"/>
        <end position="135"/>
    </location>
</feature>
<dbReference type="KEGG" id="pmrn:116939399"/>
<organism evidence="2 3">
    <name type="scientific">Petromyzon marinus</name>
    <name type="common">Sea lamprey</name>
    <dbReference type="NCBI Taxonomy" id="7757"/>
    <lineage>
        <taxon>Eukaryota</taxon>
        <taxon>Metazoa</taxon>
        <taxon>Chordata</taxon>
        <taxon>Craniata</taxon>
        <taxon>Vertebrata</taxon>
        <taxon>Cyclostomata</taxon>
        <taxon>Hyperoartia</taxon>
        <taxon>Petromyzontiformes</taxon>
        <taxon>Petromyzontidae</taxon>
        <taxon>Petromyzon</taxon>
    </lineage>
</organism>
<sequence length="544" mass="62243">MQHPMGIDSAVTDPYILGIDPTRGSPRTRKWLPALRARSYKSCSHSRSAKPRESGQARSRLASSVYNSRTPLRSDSSAALRAPQAAATSTVGYGYVSAMKDRRQVTSSTDDVGKTASEEDEETEEETEEPLLGSPGLKRARQEVLVCHHFWHMLTKPAGVFGRSTWLIELHEALLRHHWVRAAHLLLPALGSLETWGKNALLPEIYWKAGAEVMMNHPQRSMEQFSLFANRMKSFSRDLKLKVCLEHTWNLLCQGREQEAHRELLAFTARHKDLASPSCVLLVDLIQGYCGLLHYYDWQQQKDRLSSGNDVGDTQTNSAALKEMHHSFRKSSLNFISILQKPGVWDIFTPKYVELLEFYGNVDEAHELLENIAYDNKYPPNPNAHVHLYNFLKKHDAPQPKLLAVLRVLHKLVPSHELMLEYSRLLHESGTDTMQERISVLMSVLDYSPWQRDVRPWQSLAELISACIKNGNEACFLEPWEVRMDWWPRFCFCEDQAKDDFHYNPLLASNKATIAKGLMGKKNKYGVRVRALKKKIPPRKKHKT</sequence>
<dbReference type="Proteomes" id="UP001318040">
    <property type="component" value="Chromosome 6"/>
</dbReference>
<dbReference type="PANTHER" id="PTHR32122">
    <property type="entry name" value="TATA BOX-BINDING PROTEIN ASSOCIATED FACTOR RNA POLYMERASE I SUBUNIT A"/>
    <property type="match status" value="1"/>
</dbReference>
<evidence type="ECO:0000313" key="3">
    <source>
        <dbReference type="RefSeq" id="XP_032803568.1"/>
    </source>
</evidence>
<dbReference type="InterPro" id="IPR052669">
    <property type="entry name" value="SL1/TIF-IB_Component"/>
</dbReference>
<feature type="compositionally biased region" description="Acidic residues" evidence="1">
    <location>
        <begin position="118"/>
        <end position="129"/>
    </location>
</feature>
<dbReference type="GO" id="GO:0006360">
    <property type="term" value="P:transcription by RNA polymerase I"/>
    <property type="evidence" value="ECO:0007669"/>
    <property type="project" value="InterPro"/>
</dbReference>
<dbReference type="CTD" id="9015"/>
<protein>
    <submittedName>
        <fullName evidence="3">TATA box-binding protein-associated factor RNA polymerase I subunit A</fullName>
    </submittedName>
</protein>
<accession>A0AAJ7SS03</accession>
<dbReference type="GO" id="GO:0000120">
    <property type="term" value="C:RNA polymerase I transcription regulator complex"/>
    <property type="evidence" value="ECO:0007669"/>
    <property type="project" value="InterPro"/>
</dbReference>
<proteinExistence type="predicted"/>
<dbReference type="AlphaFoldDB" id="A0AAJ7SS03"/>
<reference evidence="3" key="1">
    <citation type="submission" date="2025-08" db="UniProtKB">
        <authorList>
            <consortium name="RefSeq"/>
        </authorList>
    </citation>
    <scope>IDENTIFICATION</scope>
    <source>
        <tissue evidence="3">Sperm</tissue>
    </source>
</reference>
<dbReference type="PANTHER" id="PTHR32122:SF1">
    <property type="entry name" value="TATA BOX-BINDING PROTEIN-ASSOCIATED FACTOR RNA POLYMERASE I SUBUNIT A"/>
    <property type="match status" value="1"/>
</dbReference>
<dbReference type="InterPro" id="IPR039495">
    <property type="entry name" value="TAF1A"/>
</dbReference>
<feature type="compositionally biased region" description="Polar residues" evidence="1">
    <location>
        <begin position="61"/>
        <end position="77"/>
    </location>
</feature>
<dbReference type="Pfam" id="PF14929">
    <property type="entry name" value="TAF1_subA"/>
    <property type="match status" value="1"/>
</dbReference>
<evidence type="ECO:0000313" key="2">
    <source>
        <dbReference type="Proteomes" id="UP001318040"/>
    </source>
</evidence>
<gene>
    <name evidence="3" type="primary">TAF1A</name>
</gene>
<name>A0AAJ7SS03_PETMA</name>
<evidence type="ECO:0000256" key="1">
    <source>
        <dbReference type="SAM" id="MobiDB-lite"/>
    </source>
</evidence>
<dbReference type="RefSeq" id="XP_032803568.1">
    <property type="nucleotide sequence ID" value="XM_032947677.1"/>
</dbReference>
<feature type="region of interest" description="Disordered" evidence="1">
    <location>
        <begin position="40"/>
        <end position="83"/>
    </location>
</feature>
<dbReference type="GeneID" id="116939399"/>
<feature type="region of interest" description="Disordered" evidence="1">
    <location>
        <begin position="1"/>
        <end position="23"/>
    </location>
</feature>